<evidence type="ECO:0000313" key="1">
    <source>
        <dbReference type="EMBL" id="KAH7436333.1"/>
    </source>
</evidence>
<organism evidence="1 2">
    <name type="scientific">Ceratopteris richardii</name>
    <name type="common">Triangle waterfern</name>
    <dbReference type="NCBI Taxonomy" id="49495"/>
    <lineage>
        <taxon>Eukaryota</taxon>
        <taxon>Viridiplantae</taxon>
        <taxon>Streptophyta</taxon>
        <taxon>Embryophyta</taxon>
        <taxon>Tracheophyta</taxon>
        <taxon>Polypodiopsida</taxon>
        <taxon>Polypodiidae</taxon>
        <taxon>Polypodiales</taxon>
        <taxon>Pteridineae</taxon>
        <taxon>Pteridaceae</taxon>
        <taxon>Parkerioideae</taxon>
        <taxon>Ceratopteris</taxon>
    </lineage>
</organism>
<sequence>MWSRFRFQINNRAEDVNLNLCYKFAIISRGCLESCSGWCHMFGGSLCARLKGKNGAATYVCLKLNEENIRKVLVAFALYSSQISRRQGYTLFSFSSWFGRVLRGRLSIGNCA</sequence>
<name>A0A8T2URE1_CERRI</name>
<dbReference type="AlphaFoldDB" id="A0A8T2URE1"/>
<proteinExistence type="predicted"/>
<protein>
    <submittedName>
        <fullName evidence="1">Uncharacterized protein</fullName>
    </submittedName>
</protein>
<gene>
    <name evidence="1" type="ORF">KP509_05G014600</name>
</gene>
<reference evidence="1" key="1">
    <citation type="submission" date="2021-08" db="EMBL/GenBank/DDBJ databases">
        <title>WGS assembly of Ceratopteris richardii.</title>
        <authorList>
            <person name="Marchant D.B."/>
            <person name="Chen G."/>
            <person name="Jenkins J."/>
            <person name="Shu S."/>
            <person name="Leebens-Mack J."/>
            <person name="Grimwood J."/>
            <person name="Schmutz J."/>
            <person name="Soltis P."/>
            <person name="Soltis D."/>
            <person name="Chen Z.-H."/>
        </authorList>
    </citation>
    <scope>NUCLEOTIDE SEQUENCE</scope>
    <source>
        <strain evidence="1">Whitten #5841</strain>
        <tissue evidence="1">Leaf</tissue>
    </source>
</reference>
<dbReference type="Proteomes" id="UP000825935">
    <property type="component" value="Chromosome 5"/>
</dbReference>
<evidence type="ECO:0000313" key="2">
    <source>
        <dbReference type="Proteomes" id="UP000825935"/>
    </source>
</evidence>
<keyword evidence="2" id="KW-1185">Reference proteome</keyword>
<comment type="caution">
    <text evidence="1">The sequence shown here is derived from an EMBL/GenBank/DDBJ whole genome shotgun (WGS) entry which is preliminary data.</text>
</comment>
<accession>A0A8T2URE1</accession>
<dbReference type="EMBL" id="CM035410">
    <property type="protein sequence ID" value="KAH7436333.1"/>
    <property type="molecule type" value="Genomic_DNA"/>
</dbReference>